<proteinExistence type="predicted"/>
<dbReference type="RefSeq" id="XP_018295122.1">
    <property type="nucleotide sequence ID" value="XM_018435262.1"/>
</dbReference>
<dbReference type="AlphaFoldDB" id="A0A162UMS6"/>
<dbReference type="GeneID" id="28996168"/>
<organism evidence="1 2">
    <name type="scientific">Phycomyces blakesleeanus (strain ATCC 8743b / DSM 1359 / FGSC 10004 / NBRC 33097 / NRRL 1555)</name>
    <dbReference type="NCBI Taxonomy" id="763407"/>
    <lineage>
        <taxon>Eukaryota</taxon>
        <taxon>Fungi</taxon>
        <taxon>Fungi incertae sedis</taxon>
        <taxon>Mucoromycota</taxon>
        <taxon>Mucoromycotina</taxon>
        <taxon>Mucoromycetes</taxon>
        <taxon>Mucorales</taxon>
        <taxon>Phycomycetaceae</taxon>
        <taxon>Phycomyces</taxon>
    </lineage>
</organism>
<dbReference type="EMBL" id="KV440975">
    <property type="protein sequence ID" value="OAD77082.1"/>
    <property type="molecule type" value="Genomic_DNA"/>
</dbReference>
<sequence length="241" mass="28066">MYVVLTGLSIYQLSWNPIDRQLRINYGILLKCFAIRFFIYALKKRIVPREVLEYCRIQLHLSVLDHAGLFAKILCDIKLQIDVINTIANAKIVTILQYDILILPNHKLELIFSALSNFIWPLRVLNVRIKTLFCALQKKRIGWDQLLVGAFKLWQYTSPNDILHSQLLFMQCTFFFMANCQDTTFCPGGLEKDTGPRFQADGFSQTYYKALIVIKRTNKAYLECARLAKKQYDTISLNARR</sequence>
<name>A0A162UMS6_PHYB8</name>
<dbReference type="Proteomes" id="UP000077315">
    <property type="component" value="Unassembled WGS sequence"/>
</dbReference>
<protein>
    <submittedName>
        <fullName evidence="1">Uncharacterized protein</fullName>
    </submittedName>
</protein>
<evidence type="ECO:0000313" key="1">
    <source>
        <dbReference type="EMBL" id="OAD77082.1"/>
    </source>
</evidence>
<accession>A0A162UMS6</accession>
<keyword evidence="2" id="KW-1185">Reference proteome</keyword>
<dbReference type="VEuPathDB" id="FungiDB:PHYBLDRAFT_165576"/>
<evidence type="ECO:0000313" key="2">
    <source>
        <dbReference type="Proteomes" id="UP000077315"/>
    </source>
</evidence>
<gene>
    <name evidence="1" type="ORF">PHYBLDRAFT_165576</name>
</gene>
<reference evidence="2" key="1">
    <citation type="submission" date="2015-06" db="EMBL/GenBank/DDBJ databases">
        <title>Expansion of signal transduction pathways in fungi by whole-genome duplication.</title>
        <authorList>
            <consortium name="DOE Joint Genome Institute"/>
            <person name="Corrochano L.M."/>
            <person name="Kuo A."/>
            <person name="Marcet-Houben M."/>
            <person name="Polaino S."/>
            <person name="Salamov A."/>
            <person name="Villalobos J.M."/>
            <person name="Alvarez M.I."/>
            <person name="Avalos J."/>
            <person name="Benito E.P."/>
            <person name="Benoit I."/>
            <person name="Burger G."/>
            <person name="Camino L.P."/>
            <person name="Canovas D."/>
            <person name="Cerda-Olmedo E."/>
            <person name="Cheng J.-F."/>
            <person name="Dominguez A."/>
            <person name="Elias M."/>
            <person name="Eslava A.P."/>
            <person name="Glaser F."/>
            <person name="Grimwood J."/>
            <person name="Gutierrez G."/>
            <person name="Heitman J."/>
            <person name="Henrissat B."/>
            <person name="Iturriaga E.A."/>
            <person name="Lang B.F."/>
            <person name="Lavin J.L."/>
            <person name="Lee S."/>
            <person name="Li W."/>
            <person name="Lindquist E."/>
            <person name="Lopez-Garcia S."/>
            <person name="Luque E.M."/>
            <person name="Marcos A.T."/>
            <person name="Martin J."/>
            <person name="McCluskey K."/>
            <person name="Medina H.R."/>
            <person name="Miralles-Duran A."/>
            <person name="Miyazaki A."/>
            <person name="Munoz-Torres E."/>
            <person name="Oguiza J.A."/>
            <person name="Ohm R."/>
            <person name="Olmedo M."/>
            <person name="Orejas M."/>
            <person name="Ortiz-Castellanos L."/>
            <person name="Pisabarro A.G."/>
            <person name="Rodriguez-Romero J."/>
            <person name="Ruiz-Herrera J."/>
            <person name="Ruiz-Vazquez R."/>
            <person name="Sanz C."/>
            <person name="Schackwitz W."/>
            <person name="Schmutz J."/>
            <person name="Shahriari M."/>
            <person name="Shelest E."/>
            <person name="Silva-Franco F."/>
            <person name="Soanes D."/>
            <person name="Syed K."/>
            <person name="Tagua V.G."/>
            <person name="Talbot N.J."/>
            <person name="Thon M."/>
            <person name="De vries R.P."/>
            <person name="Wiebenga A."/>
            <person name="Yadav J.S."/>
            <person name="Braun E.L."/>
            <person name="Baker S."/>
            <person name="Garre V."/>
            <person name="Horwitz B."/>
            <person name="Torres-Martinez S."/>
            <person name="Idnurm A."/>
            <person name="Herrera-Estrella A."/>
            <person name="Gabaldon T."/>
            <person name="Grigoriev I.V."/>
        </authorList>
    </citation>
    <scope>NUCLEOTIDE SEQUENCE [LARGE SCALE GENOMIC DNA]</scope>
    <source>
        <strain evidence="2">NRRL 1555(-)</strain>
    </source>
</reference>
<dbReference type="InParanoid" id="A0A162UMS6"/>